<dbReference type="AlphaFoldDB" id="A0A2C9WDF5"/>
<accession>A0A2C9WDF5</accession>
<gene>
    <name evidence="1" type="ORF">MANES_02G116000</name>
</gene>
<evidence type="ECO:0000313" key="1">
    <source>
        <dbReference type="EMBL" id="OAY57690.1"/>
    </source>
</evidence>
<dbReference type="EMBL" id="CM004388">
    <property type="protein sequence ID" value="OAY57690.1"/>
    <property type="molecule type" value="Genomic_DNA"/>
</dbReference>
<proteinExistence type="predicted"/>
<organism evidence="1">
    <name type="scientific">Manihot esculenta</name>
    <name type="common">Cassava</name>
    <name type="synonym">Jatropha manihot</name>
    <dbReference type="NCBI Taxonomy" id="3983"/>
    <lineage>
        <taxon>Eukaryota</taxon>
        <taxon>Viridiplantae</taxon>
        <taxon>Streptophyta</taxon>
        <taxon>Embryophyta</taxon>
        <taxon>Tracheophyta</taxon>
        <taxon>Spermatophyta</taxon>
        <taxon>Magnoliopsida</taxon>
        <taxon>eudicotyledons</taxon>
        <taxon>Gunneridae</taxon>
        <taxon>Pentapetalae</taxon>
        <taxon>rosids</taxon>
        <taxon>fabids</taxon>
        <taxon>Malpighiales</taxon>
        <taxon>Euphorbiaceae</taxon>
        <taxon>Crotonoideae</taxon>
        <taxon>Manihoteae</taxon>
        <taxon>Manihot</taxon>
    </lineage>
</organism>
<name>A0A2C9WDF5_MANES</name>
<protein>
    <submittedName>
        <fullName evidence="1">Uncharacterized protein</fullName>
    </submittedName>
</protein>
<reference evidence="1" key="1">
    <citation type="submission" date="2016-02" db="EMBL/GenBank/DDBJ databases">
        <title>WGS assembly of Manihot esculenta.</title>
        <authorList>
            <person name="Bredeson J.V."/>
            <person name="Prochnik S.E."/>
            <person name="Lyons J.B."/>
            <person name="Schmutz J."/>
            <person name="Grimwood J."/>
            <person name="Vrebalov J."/>
            <person name="Bart R.S."/>
            <person name="Amuge T."/>
            <person name="Ferguson M.E."/>
            <person name="Green R."/>
            <person name="Putnam N."/>
            <person name="Stites J."/>
            <person name="Rounsley S."/>
            <person name="Rokhsar D.S."/>
        </authorList>
    </citation>
    <scope>NUCLEOTIDE SEQUENCE [LARGE SCALE GENOMIC DNA]</scope>
    <source>
        <tissue evidence="1">Leaf</tissue>
    </source>
</reference>
<sequence length="38" mass="4609">MNVCIHNLHCHSLNEWRRKSPVCMENLTNEKSRQQFQP</sequence>